<feature type="compositionally biased region" description="Polar residues" evidence="1">
    <location>
        <begin position="528"/>
        <end position="539"/>
    </location>
</feature>
<sequence>MARTGHSTNTTSGRHRARQPQSQKLMDKEILELKNYLPEWTAAKRSEKRGIFTAIARAARLFAPKVDQKQWKKRKQMYKTWLFNNKKKKERKDMIKYGRKWTPRMVVYQQKREEVLKRIEDESGVKPGDPGMFKHYQAAVKRVMAELDDDELEKAKETAEEWSNNCPPPEIQAQVARKKGPAYMEHFSNEMWRQCGMRVFVMSAWKNEKGEVLFGMHDDNEALGDGDSFMKTKDWEDIEPVWQEYAQEQFGAGARDGGRQVKGGRKRMRKPAFELEMDGEGMPLLPDITDMKLEEKKAMVRAFLTSHYRICSGKDKAVVPWSAIVHSQDDFVAQTYLPADVDLKEPSKLQNWDTTALLQFWHARQERGEGPTFLFKAWKNTDGDMVPSVISGKSPSPQARIGRKRQRVTIRRPRDSSTDSEGDTESSTHHTEVDVDDDSADRRPPLKKPRTGVSAPKGTAVPRAIPKPRQAKPAKTGALLTSRMGDLLDGLTEEATGEVKDDVEVEDRMTAPEGKRRRGKRAVVEPSARTTRSKSQMPADSTLRVTRARGRT</sequence>
<feature type="region of interest" description="Disordered" evidence="1">
    <location>
        <begin position="493"/>
        <end position="552"/>
    </location>
</feature>
<feature type="compositionally biased region" description="Basic residues" evidence="1">
    <location>
        <begin position="401"/>
        <end position="411"/>
    </location>
</feature>
<dbReference type="AlphaFoldDB" id="A0A9P6ZU14"/>
<dbReference type="OrthoDB" id="3149423at2759"/>
<protein>
    <submittedName>
        <fullName evidence="2">Uncharacterized protein</fullName>
    </submittedName>
</protein>
<dbReference type="Proteomes" id="UP000714275">
    <property type="component" value="Unassembled WGS sequence"/>
</dbReference>
<evidence type="ECO:0000313" key="3">
    <source>
        <dbReference type="Proteomes" id="UP000714275"/>
    </source>
</evidence>
<feature type="compositionally biased region" description="Basic and acidic residues" evidence="1">
    <location>
        <begin position="497"/>
        <end position="514"/>
    </location>
</feature>
<name>A0A9P6ZU14_9AGAM</name>
<reference evidence="2" key="1">
    <citation type="journal article" date="2020" name="New Phytol.">
        <title>Comparative genomics reveals dynamic genome evolution in host specialist ectomycorrhizal fungi.</title>
        <authorList>
            <person name="Lofgren L.A."/>
            <person name="Nguyen N.H."/>
            <person name="Vilgalys R."/>
            <person name="Ruytinx J."/>
            <person name="Liao H.L."/>
            <person name="Branco S."/>
            <person name="Kuo A."/>
            <person name="LaButti K."/>
            <person name="Lipzen A."/>
            <person name="Andreopoulos W."/>
            <person name="Pangilinan J."/>
            <person name="Riley R."/>
            <person name="Hundley H."/>
            <person name="Na H."/>
            <person name="Barry K."/>
            <person name="Grigoriev I.V."/>
            <person name="Stajich J.E."/>
            <person name="Kennedy P.G."/>
        </authorList>
    </citation>
    <scope>NUCLEOTIDE SEQUENCE</scope>
    <source>
        <strain evidence="2">DOB743</strain>
    </source>
</reference>
<evidence type="ECO:0000256" key="1">
    <source>
        <dbReference type="SAM" id="MobiDB-lite"/>
    </source>
</evidence>
<feature type="region of interest" description="Disordered" evidence="1">
    <location>
        <begin position="1"/>
        <end position="25"/>
    </location>
</feature>
<evidence type="ECO:0000313" key="2">
    <source>
        <dbReference type="EMBL" id="KAG1776255.1"/>
    </source>
</evidence>
<feature type="region of interest" description="Disordered" evidence="1">
    <location>
        <begin position="385"/>
        <end position="479"/>
    </location>
</feature>
<comment type="caution">
    <text evidence="2">The sequence shown here is derived from an EMBL/GenBank/DDBJ whole genome shotgun (WGS) entry which is preliminary data.</text>
</comment>
<organism evidence="2 3">
    <name type="scientific">Suillus placidus</name>
    <dbReference type="NCBI Taxonomy" id="48579"/>
    <lineage>
        <taxon>Eukaryota</taxon>
        <taxon>Fungi</taxon>
        <taxon>Dikarya</taxon>
        <taxon>Basidiomycota</taxon>
        <taxon>Agaricomycotina</taxon>
        <taxon>Agaricomycetes</taxon>
        <taxon>Agaricomycetidae</taxon>
        <taxon>Boletales</taxon>
        <taxon>Suillineae</taxon>
        <taxon>Suillaceae</taxon>
        <taxon>Suillus</taxon>
    </lineage>
</organism>
<gene>
    <name evidence="2" type="ORF">EV702DRAFT_1198577</name>
</gene>
<accession>A0A9P6ZU14</accession>
<dbReference type="EMBL" id="JABBWD010000028">
    <property type="protein sequence ID" value="KAG1776255.1"/>
    <property type="molecule type" value="Genomic_DNA"/>
</dbReference>
<feature type="compositionally biased region" description="Polar residues" evidence="1">
    <location>
        <begin position="1"/>
        <end position="12"/>
    </location>
</feature>
<proteinExistence type="predicted"/>
<keyword evidence="3" id="KW-1185">Reference proteome</keyword>